<name>A0A0F9B4E1_9ZZZZ</name>
<organism evidence="1">
    <name type="scientific">marine sediment metagenome</name>
    <dbReference type="NCBI Taxonomy" id="412755"/>
    <lineage>
        <taxon>unclassified sequences</taxon>
        <taxon>metagenomes</taxon>
        <taxon>ecological metagenomes</taxon>
    </lineage>
</organism>
<accession>A0A0F9B4E1</accession>
<reference evidence="1" key="1">
    <citation type="journal article" date="2015" name="Nature">
        <title>Complex archaea that bridge the gap between prokaryotes and eukaryotes.</title>
        <authorList>
            <person name="Spang A."/>
            <person name="Saw J.H."/>
            <person name="Jorgensen S.L."/>
            <person name="Zaremba-Niedzwiedzka K."/>
            <person name="Martijn J."/>
            <person name="Lind A.E."/>
            <person name="van Eijk R."/>
            <person name="Schleper C."/>
            <person name="Guy L."/>
            <person name="Ettema T.J."/>
        </authorList>
    </citation>
    <scope>NUCLEOTIDE SEQUENCE</scope>
</reference>
<comment type="caution">
    <text evidence="1">The sequence shown here is derived from an EMBL/GenBank/DDBJ whole genome shotgun (WGS) entry which is preliminary data.</text>
</comment>
<feature type="non-terminal residue" evidence="1">
    <location>
        <position position="1"/>
    </location>
</feature>
<evidence type="ECO:0000313" key="1">
    <source>
        <dbReference type="EMBL" id="KKK85509.1"/>
    </source>
</evidence>
<sequence length="97" mass="11160">VRPEYIEKAKSDKIIFIIKHPDQEAHIEISSAKVLVKDKLKTYGLWYKLDEDGKIQKGSTLATLMQFNGIEKLNECDGKEVETILDEDGYLTLRAYK</sequence>
<dbReference type="AlphaFoldDB" id="A0A0F9B4E1"/>
<gene>
    <name evidence="1" type="ORF">LCGC14_2772600</name>
</gene>
<proteinExistence type="predicted"/>
<dbReference type="EMBL" id="LAZR01051275">
    <property type="protein sequence ID" value="KKK85509.1"/>
    <property type="molecule type" value="Genomic_DNA"/>
</dbReference>
<protein>
    <submittedName>
        <fullName evidence="1">Uncharacterized protein</fullName>
    </submittedName>
</protein>